<keyword evidence="2" id="KW-1185">Reference proteome</keyword>
<protein>
    <submittedName>
        <fullName evidence="1">Uncharacterized protein</fullName>
    </submittedName>
</protein>
<name>A0ACD6A3D9_AVESA</name>
<evidence type="ECO:0000313" key="1">
    <source>
        <dbReference type="EnsemblPlants" id="AVESA.00010b.r2.7CG0667690.1.CDS.1"/>
    </source>
</evidence>
<evidence type="ECO:0000313" key="2">
    <source>
        <dbReference type="Proteomes" id="UP001732700"/>
    </source>
</evidence>
<reference evidence="1" key="2">
    <citation type="submission" date="2025-09" db="UniProtKB">
        <authorList>
            <consortium name="EnsemblPlants"/>
        </authorList>
    </citation>
    <scope>IDENTIFICATION</scope>
</reference>
<dbReference type="EnsemblPlants" id="AVESA.00010b.r2.7CG0667690.1">
    <property type="protein sequence ID" value="AVESA.00010b.r2.7CG0667690.1.CDS.1"/>
    <property type="gene ID" value="AVESA.00010b.r2.7CG0667690"/>
</dbReference>
<proteinExistence type="predicted"/>
<organism evidence="1 2">
    <name type="scientific">Avena sativa</name>
    <name type="common">Oat</name>
    <dbReference type="NCBI Taxonomy" id="4498"/>
    <lineage>
        <taxon>Eukaryota</taxon>
        <taxon>Viridiplantae</taxon>
        <taxon>Streptophyta</taxon>
        <taxon>Embryophyta</taxon>
        <taxon>Tracheophyta</taxon>
        <taxon>Spermatophyta</taxon>
        <taxon>Magnoliopsida</taxon>
        <taxon>Liliopsida</taxon>
        <taxon>Poales</taxon>
        <taxon>Poaceae</taxon>
        <taxon>BOP clade</taxon>
        <taxon>Pooideae</taxon>
        <taxon>Poodae</taxon>
        <taxon>Poeae</taxon>
        <taxon>Poeae Chloroplast Group 1 (Aveneae type)</taxon>
        <taxon>Aveninae</taxon>
        <taxon>Avena</taxon>
    </lineage>
</organism>
<sequence length="1054" mass="118772">MSSGDEERGAASKHHHRDKDKKRDHSSSRRHRDKDRSSSRHHRDDREGERERDRDRDRHHADKERDREERKAREREEKVREKEEKERERERERARRREERDREKEKSRRRDAVDEEENEDRDRKRRRRSSHHRDAEPDAAPLTREEEEEDGEEAQRRRQKKKEEDMEAEQQQLDDEMERRRRRVKEWQEKKRRELQLQQQEDGSSGVAATVAADGEGESGKKWTLDGEESDEEDANKLDEDDAKKLEENGGAGTGAMDVDLPNRGNDGNSGADMAEEEVDPLDAFMNSMVLPEVAKLESATPVREIVLAANAGSMGDKSVKDATSNWDKKTQMKGMGRIMQGDDSDSDYDDSDNNEAGSDDEDDAEFMKRVKKTKAEKLVIVDHSKIDYQPFRKNFYIEVKDITKMPAEEAAAYRKLLELKVHGKDVPKPIKMWIQSGLTSKLLDTIKKLGFEKPMPIQAQALPIIMSGRDCIGVAKTGSGKTLAFVLPMLRHVKDQPPVVPGDGPIGLIMAPTRELVLQIYSDIKKFSKVLGINCVPIYGGSGVAQQISELKRGAEIVVCTPGRMIDILCTSSGKITNLRRVSFLVLDEADRMFDMGFEPQITRIVQNTRPDRQTVLFSATFPRQVEILARKVLTKPVEVQMGGRSVVNKDITQLVEVRPESERFFRLLELLGEWFTKGKILVFVHSQDKCDSLLKELFQHGYPCLSLHGGKDQNDRESTLADFKSNVCNLLIATSVAARGLDVKDLELVVNYDVTNHYEDYVHRVGRTGRAGRKGCAVTFISEEEERYAPDLVKALELSEQAIPEDLKALADRFMSKVRQGTEQAHGTGYGGSGFKFNKEEDEARQSARRAQGREHGYEDDNLDSDSDEEGGVHRQGDDIAAQALAAAQAAAQAAARAASIANQQVTVAGSLLSLQVTPNQPNNDATERALDAARNLAQNLARIQGHAVPEHYDAELEINDFPQNARWKITHKDTLGPIQDWTGAAVTTRGTFIPPGRIVGANERKLYLYIEGPNESSVKKAKAELKRVLEDCANHALNLPGSAQTGKYSVI</sequence>
<accession>A0ACD6A3D9</accession>
<reference evidence="1" key="1">
    <citation type="submission" date="2021-05" db="EMBL/GenBank/DDBJ databases">
        <authorList>
            <person name="Scholz U."/>
            <person name="Mascher M."/>
            <person name="Fiebig A."/>
        </authorList>
    </citation>
    <scope>NUCLEOTIDE SEQUENCE [LARGE SCALE GENOMIC DNA]</scope>
</reference>
<dbReference type="Proteomes" id="UP001732700">
    <property type="component" value="Chromosome 7C"/>
</dbReference>